<feature type="compositionally biased region" description="Low complexity" evidence="9">
    <location>
        <begin position="8"/>
        <end position="19"/>
    </location>
</feature>
<evidence type="ECO:0000256" key="4">
    <source>
        <dbReference type="ARBA" id="ARBA00022912"/>
    </source>
</evidence>
<keyword evidence="4" id="KW-0904">Protein phosphatase</keyword>
<dbReference type="PROSITE" id="PS00125">
    <property type="entry name" value="SER_THR_PHOSPHATASE"/>
    <property type="match status" value="1"/>
</dbReference>
<comment type="caution">
    <text evidence="11">The sequence shown here is derived from an EMBL/GenBank/DDBJ whole genome shotgun (WGS) entry which is preliminary data.</text>
</comment>
<dbReference type="Proteomes" id="UP000835052">
    <property type="component" value="Unassembled WGS sequence"/>
</dbReference>
<dbReference type="EMBL" id="CAJGYM010000005">
    <property type="protein sequence ID" value="CAD6186994.1"/>
    <property type="molecule type" value="Genomic_DNA"/>
</dbReference>
<dbReference type="GO" id="GO:0046872">
    <property type="term" value="F:metal ion binding"/>
    <property type="evidence" value="ECO:0007669"/>
    <property type="project" value="UniProtKB-KW"/>
</dbReference>
<comment type="catalytic activity">
    <reaction evidence="7 8">
        <text>O-phospho-L-threonyl-[protein] + H2O = L-threonyl-[protein] + phosphate</text>
        <dbReference type="Rhea" id="RHEA:47004"/>
        <dbReference type="Rhea" id="RHEA-COMP:11060"/>
        <dbReference type="Rhea" id="RHEA-COMP:11605"/>
        <dbReference type="ChEBI" id="CHEBI:15377"/>
        <dbReference type="ChEBI" id="CHEBI:30013"/>
        <dbReference type="ChEBI" id="CHEBI:43474"/>
        <dbReference type="ChEBI" id="CHEBI:61977"/>
        <dbReference type="EC" id="3.1.3.16"/>
    </reaction>
</comment>
<evidence type="ECO:0000256" key="8">
    <source>
        <dbReference type="RuleBase" id="RU004273"/>
    </source>
</evidence>
<comment type="similarity">
    <text evidence="8">Belongs to the PPP phosphatase family.</text>
</comment>
<evidence type="ECO:0000256" key="5">
    <source>
        <dbReference type="ARBA" id="ARBA00023211"/>
    </source>
</evidence>
<evidence type="ECO:0000256" key="9">
    <source>
        <dbReference type="SAM" id="MobiDB-lite"/>
    </source>
</evidence>
<accession>A0A8S1GV54</accession>
<proteinExistence type="inferred from homology"/>
<evidence type="ECO:0000259" key="10">
    <source>
        <dbReference type="PROSITE" id="PS00125"/>
    </source>
</evidence>
<evidence type="ECO:0000256" key="3">
    <source>
        <dbReference type="ARBA" id="ARBA00022801"/>
    </source>
</evidence>
<evidence type="ECO:0000313" key="11">
    <source>
        <dbReference type="EMBL" id="CAD6186994.1"/>
    </source>
</evidence>
<dbReference type="Pfam" id="PF00149">
    <property type="entry name" value="Metallophos"/>
    <property type="match status" value="1"/>
</dbReference>
<dbReference type="SUPFAM" id="SSF56300">
    <property type="entry name" value="Metallo-dependent phosphatases"/>
    <property type="match status" value="1"/>
</dbReference>
<feature type="region of interest" description="Disordered" evidence="9">
    <location>
        <begin position="1"/>
        <end position="37"/>
    </location>
</feature>
<gene>
    <name evidence="11" type="ORF">CAUJ_LOCUS2913</name>
</gene>
<dbReference type="PANTHER" id="PTHR11668:SF300">
    <property type="entry name" value="SERINE_THREONINE-PROTEIN PHOSPHATASE"/>
    <property type="match status" value="1"/>
</dbReference>
<dbReference type="InterPro" id="IPR006186">
    <property type="entry name" value="Ser/Thr-sp_prot-phosphatase"/>
</dbReference>
<dbReference type="InterPro" id="IPR029052">
    <property type="entry name" value="Metallo-depent_PP-like"/>
</dbReference>
<evidence type="ECO:0000256" key="1">
    <source>
        <dbReference type="ARBA" id="ARBA00001936"/>
    </source>
</evidence>
<protein>
    <recommendedName>
        <fullName evidence="8">Serine/threonine-protein phosphatase</fullName>
        <ecNumber evidence="8">3.1.3.16</ecNumber>
    </recommendedName>
</protein>
<dbReference type="PANTHER" id="PTHR11668">
    <property type="entry name" value="SERINE/THREONINE PROTEIN PHOSPHATASE"/>
    <property type="match status" value="1"/>
</dbReference>
<evidence type="ECO:0000313" key="12">
    <source>
        <dbReference type="Proteomes" id="UP000835052"/>
    </source>
</evidence>
<comment type="catalytic activity">
    <reaction evidence="6">
        <text>O-phospho-L-seryl-[protein] + H2O = L-seryl-[protein] + phosphate</text>
        <dbReference type="Rhea" id="RHEA:20629"/>
        <dbReference type="Rhea" id="RHEA-COMP:9863"/>
        <dbReference type="Rhea" id="RHEA-COMP:11604"/>
        <dbReference type="ChEBI" id="CHEBI:15377"/>
        <dbReference type="ChEBI" id="CHEBI:29999"/>
        <dbReference type="ChEBI" id="CHEBI:43474"/>
        <dbReference type="ChEBI" id="CHEBI:83421"/>
        <dbReference type="EC" id="3.1.3.16"/>
    </reaction>
</comment>
<reference evidence="11" key="1">
    <citation type="submission" date="2020-10" db="EMBL/GenBank/DDBJ databases">
        <authorList>
            <person name="Kikuchi T."/>
        </authorList>
    </citation>
    <scope>NUCLEOTIDE SEQUENCE</scope>
    <source>
        <strain evidence="11">NKZ352</strain>
    </source>
</reference>
<dbReference type="PRINTS" id="PR00114">
    <property type="entry name" value="STPHPHTASE"/>
</dbReference>
<dbReference type="SMART" id="SM00156">
    <property type="entry name" value="PP2Ac"/>
    <property type="match status" value="1"/>
</dbReference>
<dbReference type="GO" id="GO:0005634">
    <property type="term" value="C:nucleus"/>
    <property type="evidence" value="ECO:0007669"/>
    <property type="project" value="TreeGrafter"/>
</dbReference>
<dbReference type="InterPro" id="IPR004843">
    <property type="entry name" value="Calcineurin-like_PHP"/>
</dbReference>
<evidence type="ECO:0000256" key="6">
    <source>
        <dbReference type="ARBA" id="ARBA00047761"/>
    </source>
</evidence>
<feature type="domain" description="Serine/threonine specific protein phosphatases" evidence="10">
    <location>
        <begin position="163"/>
        <end position="168"/>
    </location>
</feature>
<sequence>MHRLAPVTTTPPSNPSGDDSSSKIPSPNIEFLSDDGKKSIRCSMPQKTVEMLKLMQKRIRESKPTTPHDKVIFFDELMEMCLRAREQMLIDPPLVEIEAPVFILGDLHGQLHDLLAMLEKTGRPPDKKFLFLGDYVDRGAHSIETISLLLCFKLLYPNRMYLLRGNHETRIVNRNYGFYDECLRKFNPQQGVHLWSMYQHVFNCLPFAARINKRVFCVHGGISEELYTFRQFSRIVRPTDVCDIGMLCDLIWADPSPTTARYAPSPRGISQIFGKTAVQEFCKALCIDVVCRAHQCVMEGYEMFADKRCITVFSAPCYCGEINNSAAILYINSRMEIRILKHTKKMKGKEPEKNPDGWRAGIALLQRLIADEKPKSLTSCSFLILQEAHEKKETREAENSLKPFVKMSTLVNIGRFVLLEAGQGLAVADELKRSDSTLTNEDVRFLVEMSGRFKRSEPLQRLLDIAKFTDLSQKNIVSILDQLVKVYGKKSDVEGLERCIDIVVRASLMEFDQKTLLSKIRHFYKCINVKAPEKLYRLIGS</sequence>
<dbReference type="AlphaFoldDB" id="A0A8S1GV54"/>
<keyword evidence="5" id="KW-0464">Manganese</keyword>
<dbReference type="GO" id="GO:0005737">
    <property type="term" value="C:cytoplasm"/>
    <property type="evidence" value="ECO:0007669"/>
    <property type="project" value="TreeGrafter"/>
</dbReference>
<comment type="cofactor">
    <cofactor evidence="1">
        <name>Mn(2+)</name>
        <dbReference type="ChEBI" id="CHEBI:29035"/>
    </cofactor>
</comment>
<dbReference type="InterPro" id="IPR050341">
    <property type="entry name" value="PP1_catalytic_subunit"/>
</dbReference>
<evidence type="ECO:0000256" key="2">
    <source>
        <dbReference type="ARBA" id="ARBA00022723"/>
    </source>
</evidence>
<dbReference type="Gene3D" id="3.60.21.10">
    <property type="match status" value="1"/>
</dbReference>
<keyword evidence="12" id="KW-1185">Reference proteome</keyword>
<name>A0A8S1GV54_9PELO</name>
<dbReference type="GO" id="GO:0004722">
    <property type="term" value="F:protein serine/threonine phosphatase activity"/>
    <property type="evidence" value="ECO:0007669"/>
    <property type="project" value="UniProtKB-EC"/>
</dbReference>
<keyword evidence="3 8" id="KW-0378">Hydrolase</keyword>
<organism evidence="11 12">
    <name type="scientific">Caenorhabditis auriculariae</name>
    <dbReference type="NCBI Taxonomy" id="2777116"/>
    <lineage>
        <taxon>Eukaryota</taxon>
        <taxon>Metazoa</taxon>
        <taxon>Ecdysozoa</taxon>
        <taxon>Nematoda</taxon>
        <taxon>Chromadorea</taxon>
        <taxon>Rhabditida</taxon>
        <taxon>Rhabditina</taxon>
        <taxon>Rhabditomorpha</taxon>
        <taxon>Rhabditoidea</taxon>
        <taxon>Rhabditidae</taxon>
        <taxon>Peloderinae</taxon>
        <taxon>Caenorhabditis</taxon>
    </lineage>
</organism>
<keyword evidence="2" id="KW-0479">Metal-binding</keyword>
<evidence type="ECO:0000256" key="7">
    <source>
        <dbReference type="ARBA" id="ARBA00048336"/>
    </source>
</evidence>
<dbReference type="EC" id="3.1.3.16" evidence="8"/>
<dbReference type="OrthoDB" id="1930084at2759"/>